<dbReference type="RefSeq" id="WP_231401390.1">
    <property type="nucleotide sequence ID" value="NZ_CBCRUP010000018.1"/>
</dbReference>
<protein>
    <submittedName>
        <fullName evidence="1">DUF4298 domain-containing protein</fullName>
    </submittedName>
</protein>
<evidence type="ECO:0000313" key="2">
    <source>
        <dbReference type="EMBL" id="WGE09576.1"/>
    </source>
</evidence>
<dbReference type="EMBL" id="JAODIR010000026">
    <property type="protein sequence ID" value="MDD2168172.1"/>
    <property type="molecule type" value="Genomic_DNA"/>
</dbReference>
<reference evidence="1" key="1">
    <citation type="submission" date="2022-09" db="EMBL/GenBank/DDBJ databases">
        <title>Molecular characterization of Glaesserella parasuis strains circulating in commercial swine farms using whole-genome sequencing.</title>
        <authorList>
            <person name="Mugabi R."/>
            <person name="Clavijo M."/>
            <person name="Li G."/>
        </authorList>
    </citation>
    <scope>NUCLEOTIDE SEQUENCE</scope>
    <source>
        <strain evidence="1">0435-53</strain>
    </source>
</reference>
<sequence length="104" mass="12412">MMLSEARLAKIREMEQILNEASSLMNKMEQLQQSWTVLLPKIRELENYYSEQWQEDYNADERGEIPSEMIRCLLSEDAVYNLFIAHRKIALEWIRLSVKSMETI</sequence>
<dbReference type="AlphaFoldDB" id="A0AA42EES3"/>
<name>A0AA42EES3_GLAPU</name>
<evidence type="ECO:0000313" key="3">
    <source>
        <dbReference type="Proteomes" id="UP001148834"/>
    </source>
</evidence>
<gene>
    <name evidence="1" type="ORF">N5925_06090</name>
    <name evidence="2" type="ORF">QBL01_10025</name>
</gene>
<dbReference type="InterPro" id="IPR025384">
    <property type="entry name" value="DUF4298"/>
</dbReference>
<dbReference type="Proteomes" id="UP001148834">
    <property type="component" value="Unassembled WGS sequence"/>
</dbReference>
<evidence type="ECO:0000313" key="1">
    <source>
        <dbReference type="EMBL" id="MDD2168172.1"/>
    </source>
</evidence>
<organism evidence="1 3">
    <name type="scientific">Glaesserella parasuis</name>
    <name type="common">Haemophilus parasuis</name>
    <dbReference type="NCBI Taxonomy" id="738"/>
    <lineage>
        <taxon>Bacteria</taxon>
        <taxon>Pseudomonadati</taxon>
        <taxon>Pseudomonadota</taxon>
        <taxon>Gammaproteobacteria</taxon>
        <taxon>Pasteurellales</taxon>
        <taxon>Pasteurellaceae</taxon>
        <taxon>Glaesserella</taxon>
    </lineage>
</organism>
<dbReference type="Proteomes" id="UP001222296">
    <property type="component" value="Chromosome"/>
</dbReference>
<proteinExistence type="predicted"/>
<dbReference type="EMBL" id="CP121769">
    <property type="protein sequence ID" value="WGE09576.1"/>
    <property type="molecule type" value="Genomic_DNA"/>
</dbReference>
<accession>A0AA42EES3</accession>
<reference evidence="2" key="2">
    <citation type="submission" date="2023-04" db="EMBL/GenBank/DDBJ databases">
        <title>Molecular characterization of the Integrative and Conjugative elements harboring multidrug-resistance gene from Glaesserella (Haemophilus) parasuis.</title>
        <authorList>
            <person name="Che Y."/>
            <person name="Zhou L."/>
        </authorList>
    </citation>
    <scope>NUCLEOTIDE SEQUENCE</scope>
    <source>
        <strain evidence="2">Z44</strain>
    </source>
</reference>
<dbReference type="Pfam" id="PF14131">
    <property type="entry name" value="DUF4298"/>
    <property type="match status" value="1"/>
</dbReference>